<proteinExistence type="predicted"/>
<evidence type="ECO:0008006" key="3">
    <source>
        <dbReference type="Google" id="ProtNLM"/>
    </source>
</evidence>
<dbReference type="EMBL" id="CP019344">
    <property type="protein sequence ID" value="ARN79393.1"/>
    <property type="molecule type" value="Genomic_DNA"/>
</dbReference>
<organism evidence="1 2">
    <name type="scientific">Nonlabens spongiae</name>
    <dbReference type="NCBI Taxonomy" id="331648"/>
    <lineage>
        <taxon>Bacteria</taxon>
        <taxon>Pseudomonadati</taxon>
        <taxon>Bacteroidota</taxon>
        <taxon>Flavobacteriia</taxon>
        <taxon>Flavobacteriales</taxon>
        <taxon>Flavobacteriaceae</taxon>
        <taxon>Nonlabens</taxon>
    </lineage>
</organism>
<dbReference type="AlphaFoldDB" id="A0A1W6MP48"/>
<evidence type="ECO:0000313" key="1">
    <source>
        <dbReference type="EMBL" id="ARN79393.1"/>
    </source>
</evidence>
<protein>
    <recommendedName>
        <fullName evidence="3">DUF779 domain-containing protein</fullName>
    </recommendedName>
</protein>
<dbReference type="Proteomes" id="UP000193431">
    <property type="component" value="Chromosome"/>
</dbReference>
<keyword evidence="2" id="KW-1185">Reference proteome</keyword>
<dbReference type="STRING" id="331648.BST97_06640"/>
<dbReference type="InterPro" id="IPR008497">
    <property type="entry name" value="DUF779"/>
</dbReference>
<sequence>MPKVQFTKNALELLDRLSVQGSLIIHISDGCCDGTVPNCYLKDEFFSDDNDVVVYEQHEVQVMIPSKTIDRFKDSLTIDVHDRAPSSFSLEVSLDKRFYIV</sequence>
<dbReference type="RefSeq" id="WP_169711540.1">
    <property type="nucleotide sequence ID" value="NZ_CP019344.1"/>
</dbReference>
<evidence type="ECO:0000313" key="2">
    <source>
        <dbReference type="Proteomes" id="UP000193431"/>
    </source>
</evidence>
<accession>A0A1W6MP48</accession>
<dbReference type="Pfam" id="PF05610">
    <property type="entry name" value="DUF779"/>
    <property type="match status" value="1"/>
</dbReference>
<gene>
    <name evidence="1" type="ORF">BST97_06640</name>
</gene>
<name>A0A1W6MP48_9FLAO</name>
<reference evidence="1 2" key="1">
    <citation type="submission" date="2016-11" db="EMBL/GenBank/DDBJ databases">
        <title>Trade-off between light-utilization and light-protection in marine flavobacteria.</title>
        <authorList>
            <person name="Kumagai Y."/>
        </authorList>
    </citation>
    <scope>NUCLEOTIDE SEQUENCE [LARGE SCALE GENOMIC DNA]</scope>
    <source>
        <strain evidence="1 2">JCM 13191</strain>
    </source>
</reference>